<dbReference type="InterPro" id="IPR023816">
    <property type="entry name" value="CRISPR-assoc_CYA0889"/>
</dbReference>
<protein>
    <recommendedName>
        <fullName evidence="1">WYL domain-containing protein</fullName>
    </recommendedName>
</protein>
<dbReference type="AlphaFoldDB" id="A0A5A5RXQ3"/>
<dbReference type="RefSeq" id="WP_149976330.1">
    <property type="nucleotide sequence ID" value="NZ_BHVQ01000039.1"/>
</dbReference>
<organism evidence="2 3">
    <name type="scientific">Microcystis aeruginosa NIES-2521</name>
    <dbReference type="NCBI Taxonomy" id="2303983"/>
    <lineage>
        <taxon>Bacteria</taxon>
        <taxon>Bacillati</taxon>
        <taxon>Cyanobacteriota</taxon>
        <taxon>Cyanophyceae</taxon>
        <taxon>Oscillatoriophycideae</taxon>
        <taxon>Chroococcales</taxon>
        <taxon>Microcystaceae</taxon>
        <taxon>Microcystis</taxon>
    </lineage>
</organism>
<proteinExistence type="predicted"/>
<dbReference type="EMBL" id="BHVQ01000039">
    <property type="protein sequence ID" value="GCA80920.1"/>
    <property type="molecule type" value="Genomic_DNA"/>
</dbReference>
<feature type="domain" description="WYL" evidence="1">
    <location>
        <begin position="247"/>
        <end position="308"/>
    </location>
</feature>
<name>A0A5A5RXQ3_MICAE</name>
<gene>
    <name evidence="2" type="ORF">MiTs_02929</name>
</gene>
<evidence type="ECO:0000313" key="2">
    <source>
        <dbReference type="EMBL" id="GCA80920.1"/>
    </source>
</evidence>
<evidence type="ECO:0000313" key="3">
    <source>
        <dbReference type="Proteomes" id="UP000324689"/>
    </source>
</evidence>
<dbReference type="NCBIfam" id="TIGR03985">
    <property type="entry name" value="TIGR03985 family CRISPR-associated protein"/>
    <property type="match status" value="1"/>
</dbReference>
<reference evidence="2 3" key="1">
    <citation type="submission" date="2018-09" db="EMBL/GenBank/DDBJ databases">
        <title>Evolutionary history of phycoerythrin pigmentation in the water bloom-forming cyanobacterium Microcystis aeruginosa.</title>
        <authorList>
            <person name="Tanabe Y."/>
            <person name="Tanabe Y."/>
            <person name="Yamaguchi H."/>
        </authorList>
    </citation>
    <scope>NUCLEOTIDE SEQUENCE [LARGE SCALE GENOMIC DNA]</scope>
    <source>
        <strain evidence="2 3">NIES-2521</strain>
    </source>
</reference>
<dbReference type="Pfam" id="PF13280">
    <property type="entry name" value="WYL"/>
    <property type="match status" value="1"/>
</dbReference>
<sequence>MSLPTITTLEELVPELARLANYPKSDQKQIDNFLNLIQNAVRLWIIEQSFYDFNSDFFVEIDQEWFDCITWIDKLWTKIPDVQNKKLEDLLLGEYPLFYQQKWQEQIIARYQLSSENLQQILSSHIFKVTQRTLRNNFKRLAQLNQPKLIKSASLKGHYKKVVSSSLNSLDNCNLIKHNNDIITENNWLSFLNDGLSTIAELLTTKINGHQRFFIQAEYIVPEALQDKVADWADNLKEFWKQSLISPIKIKYYSASKNITNYYIIYPVSIHYSQRAYYLYAFGETPDQNSSQALQWYGYRLERILSLKQIAWDFSDLTKRLRSQIHKNDKINHLYSPDYIQEQLELAYGFSFYREFNTMLLRFDQDYYQRHVKNTIRHSTFQKIENIQEVKKMIIEQIDSEIDNTKKIQREKLLAKVNCASEDVYYKLCYRVGDHNVIMRLRSWGPNVEVILPSDLRAQIKEYLEKNYKLYQ</sequence>
<dbReference type="Proteomes" id="UP000324689">
    <property type="component" value="Unassembled WGS sequence"/>
</dbReference>
<evidence type="ECO:0000259" key="1">
    <source>
        <dbReference type="Pfam" id="PF13280"/>
    </source>
</evidence>
<comment type="caution">
    <text evidence="2">The sequence shown here is derived from an EMBL/GenBank/DDBJ whole genome shotgun (WGS) entry which is preliminary data.</text>
</comment>
<dbReference type="InterPro" id="IPR026881">
    <property type="entry name" value="WYL_dom"/>
</dbReference>
<accession>A0A5A5RXQ3</accession>